<dbReference type="InterPro" id="IPR020568">
    <property type="entry name" value="Ribosomal_Su5_D2-typ_SF"/>
</dbReference>
<dbReference type="PANTHER" id="PTHR32472">
    <property type="entry name" value="DNA REPAIR PROTEIN RADA"/>
    <property type="match status" value="1"/>
</dbReference>
<keyword evidence="3" id="KW-0547">Nucleotide-binding</keyword>
<keyword evidence="1" id="KW-0934">Plastid</keyword>
<dbReference type="Proteomes" id="UP000825935">
    <property type="component" value="Chromosome 4"/>
</dbReference>
<dbReference type="PRINTS" id="PR01874">
    <property type="entry name" value="DNAREPAIRADA"/>
</dbReference>
<accession>A0A8T2UYS4</accession>
<dbReference type="PROSITE" id="PS50162">
    <property type="entry name" value="RECA_2"/>
    <property type="match status" value="1"/>
</dbReference>
<dbReference type="Gene3D" id="3.30.230.10">
    <property type="match status" value="1"/>
</dbReference>
<dbReference type="SMART" id="SM00382">
    <property type="entry name" value="AAA"/>
    <property type="match status" value="1"/>
</dbReference>
<dbReference type="SUPFAM" id="SSF54211">
    <property type="entry name" value="Ribosomal protein S5 domain 2-like"/>
    <property type="match status" value="1"/>
</dbReference>
<dbReference type="Gene3D" id="3.40.50.300">
    <property type="entry name" value="P-loop containing nucleotide triphosphate hydrolases"/>
    <property type="match status" value="1"/>
</dbReference>
<dbReference type="HAMAP" id="MF_01498">
    <property type="entry name" value="RadA_bact"/>
    <property type="match status" value="1"/>
</dbReference>
<evidence type="ECO:0000256" key="5">
    <source>
        <dbReference type="ARBA" id="ARBA00022801"/>
    </source>
</evidence>
<dbReference type="InterPro" id="IPR014721">
    <property type="entry name" value="Ribsml_uS5_D2-typ_fold_subgr"/>
</dbReference>
<proteinExistence type="inferred from homology"/>
<dbReference type="Pfam" id="PF13541">
    <property type="entry name" value="ChlI"/>
    <property type="match status" value="1"/>
</dbReference>
<evidence type="ECO:0000256" key="9">
    <source>
        <dbReference type="ARBA" id="ARBA00023204"/>
    </source>
</evidence>
<keyword evidence="4" id="KW-0227">DNA damage</keyword>
<dbReference type="GO" id="GO:0003684">
    <property type="term" value="F:damaged DNA binding"/>
    <property type="evidence" value="ECO:0007669"/>
    <property type="project" value="InterPro"/>
</dbReference>
<keyword evidence="12" id="KW-1185">Reference proteome</keyword>
<feature type="domain" description="RecA family profile 1" evidence="10">
    <location>
        <begin position="229"/>
        <end position="383"/>
    </location>
</feature>
<evidence type="ECO:0000313" key="11">
    <source>
        <dbReference type="EMBL" id="KAH7439930.1"/>
    </source>
</evidence>
<gene>
    <name evidence="11" type="ORF">KP509_04G082500</name>
</gene>
<dbReference type="FunFam" id="3.30.230.10:FF:000053">
    <property type="entry name" value="DNA repair protein radA isogeny"/>
    <property type="match status" value="1"/>
</dbReference>
<dbReference type="AlphaFoldDB" id="A0A8T2UYS4"/>
<dbReference type="Pfam" id="PF13481">
    <property type="entry name" value="AAA_25"/>
    <property type="match status" value="1"/>
</dbReference>
<evidence type="ECO:0000313" key="12">
    <source>
        <dbReference type="Proteomes" id="UP000825935"/>
    </source>
</evidence>
<dbReference type="InterPro" id="IPR027417">
    <property type="entry name" value="P-loop_NTPase"/>
</dbReference>
<comment type="caution">
    <text evidence="11">The sequence shown here is derived from an EMBL/GenBank/DDBJ whole genome shotgun (WGS) entry which is preliminary data.</text>
</comment>
<keyword evidence="8" id="KW-0238">DNA-binding</keyword>
<evidence type="ECO:0000256" key="3">
    <source>
        <dbReference type="ARBA" id="ARBA00022741"/>
    </source>
</evidence>
<dbReference type="OMA" id="CPECQAW"/>
<organism evidence="11 12">
    <name type="scientific">Ceratopteris richardii</name>
    <name type="common">Triangle waterfern</name>
    <dbReference type="NCBI Taxonomy" id="49495"/>
    <lineage>
        <taxon>Eukaryota</taxon>
        <taxon>Viridiplantae</taxon>
        <taxon>Streptophyta</taxon>
        <taxon>Embryophyta</taxon>
        <taxon>Tracheophyta</taxon>
        <taxon>Polypodiopsida</taxon>
        <taxon>Polypodiidae</taxon>
        <taxon>Polypodiales</taxon>
        <taxon>Pteridineae</taxon>
        <taxon>Pteridaceae</taxon>
        <taxon>Parkerioideae</taxon>
        <taxon>Ceratopteris</taxon>
    </lineage>
</organism>
<dbReference type="GO" id="GO:0000725">
    <property type="term" value="P:recombinational repair"/>
    <property type="evidence" value="ECO:0007669"/>
    <property type="project" value="TreeGrafter"/>
</dbReference>
<dbReference type="InterPro" id="IPR003593">
    <property type="entry name" value="AAA+_ATPase"/>
</dbReference>
<keyword evidence="9" id="KW-0234">DNA repair</keyword>
<evidence type="ECO:0000259" key="10">
    <source>
        <dbReference type="PROSITE" id="PS50162"/>
    </source>
</evidence>
<dbReference type="EMBL" id="CM035409">
    <property type="protein sequence ID" value="KAH7439930.1"/>
    <property type="molecule type" value="Genomic_DNA"/>
</dbReference>
<name>A0A8T2UYS4_CERRI</name>
<dbReference type="CDD" id="cd01121">
    <property type="entry name" value="RadA_SMS_N"/>
    <property type="match status" value="1"/>
</dbReference>
<evidence type="ECO:0000256" key="4">
    <source>
        <dbReference type="ARBA" id="ARBA00022763"/>
    </source>
</evidence>
<keyword evidence="6" id="KW-0067">ATP-binding</keyword>
<evidence type="ECO:0000256" key="8">
    <source>
        <dbReference type="ARBA" id="ARBA00023125"/>
    </source>
</evidence>
<dbReference type="GO" id="GO:0016787">
    <property type="term" value="F:hydrolase activity"/>
    <property type="evidence" value="ECO:0007669"/>
    <property type="project" value="UniProtKB-KW"/>
</dbReference>
<dbReference type="GO" id="GO:0005524">
    <property type="term" value="F:ATP binding"/>
    <property type="evidence" value="ECO:0007669"/>
    <property type="project" value="UniProtKB-KW"/>
</dbReference>
<dbReference type="FunFam" id="3.40.50.300:FF:000050">
    <property type="entry name" value="DNA repair protein RadA"/>
    <property type="match status" value="1"/>
</dbReference>
<keyword evidence="2" id="KW-0479">Metal-binding</keyword>
<dbReference type="PANTHER" id="PTHR32472:SF10">
    <property type="entry name" value="DNA REPAIR PROTEIN RADA-LIKE PROTEIN"/>
    <property type="match status" value="1"/>
</dbReference>
<evidence type="ECO:0000256" key="1">
    <source>
        <dbReference type="ARBA" id="ARBA00022528"/>
    </source>
</evidence>
<keyword evidence="7" id="KW-0346">Stress response</keyword>
<protein>
    <recommendedName>
        <fullName evidence="10">RecA family profile 1 domain-containing protein</fullName>
    </recommendedName>
</protein>
<dbReference type="OrthoDB" id="41505at2759"/>
<dbReference type="InterPro" id="IPR020588">
    <property type="entry name" value="RecA_ATP-bd"/>
</dbReference>
<dbReference type="SUPFAM" id="SSF52540">
    <property type="entry name" value="P-loop containing nucleoside triphosphate hydrolases"/>
    <property type="match status" value="1"/>
</dbReference>
<sequence length="635" mass="69697">MHRAAALAVQTRHELSFSTQSFFSADVHLSIQNLFKYGRAYHSQPCFNICGLKVLCISLIRHAFLGLSSDHMLSGMQFCELPTSSIRRIRRFCSFSSFSQETESDNSSLGRVGSSKKKTKTRIFYVCEHCGESYGQWWGKCNSCKMQGTLKKMVQRFEEGGGAGVRAADKISNDASRWLQMTSESAHGSGGHQYISNSLPGKSWLETGSLTGPRRLPDVLKGISDSDWRIPLVGSTGSEISRVLGGGIVPGSLILLGGDPGVGKSTLLLQICSLLAEGCEFFDPGSVLYVSGEESEDQLCSRANRLNIRPDDLFLYSATDLEIILKAIQSLRPRAVVIDSIQTVYLPEAQGSQGSITQVRECASALLRLAKRNRLPIFLVGHVTRSGDIAGPRVLEHIVDVVLYLEGENSLSHRLLRVVKNRFGSTNEVGVFEMVEDGLMVVENPSQLFLSQREEEREGPVSGAIAVTMEGSRAILIEIQALCFGALYHGSKCTVNGLDPQRLQMIIAVLSKLPEKKFDFQNMIISVVGGFQVREPAADLAMAVAICCSYLDKQIPHDIVFIGEIGLGGELRAVRQLEKRVSEASKLGFKRCVIPKAADKAVRVTNIASVELIHCVAIQEVIEKLVIRSFPDFHR</sequence>
<dbReference type="InterPro" id="IPR004504">
    <property type="entry name" value="DNA_repair_RadA"/>
</dbReference>
<evidence type="ECO:0000256" key="2">
    <source>
        <dbReference type="ARBA" id="ARBA00022723"/>
    </source>
</evidence>
<dbReference type="NCBIfam" id="TIGR00416">
    <property type="entry name" value="sms"/>
    <property type="match status" value="1"/>
</dbReference>
<evidence type="ECO:0000256" key="7">
    <source>
        <dbReference type="ARBA" id="ARBA00023016"/>
    </source>
</evidence>
<dbReference type="GO" id="GO:0046872">
    <property type="term" value="F:metal ion binding"/>
    <property type="evidence" value="ECO:0007669"/>
    <property type="project" value="UniProtKB-KW"/>
</dbReference>
<keyword evidence="5" id="KW-0378">Hydrolase</keyword>
<keyword evidence="1" id="KW-0150">Chloroplast</keyword>
<evidence type="ECO:0000256" key="6">
    <source>
        <dbReference type="ARBA" id="ARBA00022840"/>
    </source>
</evidence>
<reference evidence="11" key="1">
    <citation type="submission" date="2021-08" db="EMBL/GenBank/DDBJ databases">
        <title>WGS assembly of Ceratopteris richardii.</title>
        <authorList>
            <person name="Marchant D.B."/>
            <person name="Chen G."/>
            <person name="Jenkins J."/>
            <person name="Shu S."/>
            <person name="Leebens-Mack J."/>
            <person name="Grimwood J."/>
            <person name="Schmutz J."/>
            <person name="Soltis P."/>
            <person name="Soltis D."/>
            <person name="Chen Z.-H."/>
        </authorList>
    </citation>
    <scope>NUCLEOTIDE SEQUENCE</scope>
    <source>
        <strain evidence="11">Whitten #5841</strain>
        <tissue evidence="11">Leaf</tissue>
    </source>
</reference>
<dbReference type="GO" id="GO:0140664">
    <property type="term" value="F:ATP-dependent DNA damage sensor activity"/>
    <property type="evidence" value="ECO:0007669"/>
    <property type="project" value="InterPro"/>
</dbReference>